<proteinExistence type="predicted"/>
<gene>
    <name evidence="3" type="ORF">NX722_07580</name>
</gene>
<dbReference type="RefSeq" id="WP_262567462.1">
    <property type="nucleotide sequence ID" value="NZ_JAPFCC010000001.1"/>
</dbReference>
<protein>
    <submittedName>
        <fullName evidence="3">Uncharacterized protein</fullName>
    </submittedName>
</protein>
<accession>A0ABT3MTV3</accession>
<feature type="signal peptide" evidence="2">
    <location>
        <begin position="1"/>
        <end position="25"/>
    </location>
</feature>
<dbReference type="Proteomes" id="UP001209854">
    <property type="component" value="Unassembled WGS sequence"/>
</dbReference>
<evidence type="ECO:0000313" key="3">
    <source>
        <dbReference type="EMBL" id="MCW7552508.1"/>
    </source>
</evidence>
<feature type="region of interest" description="Disordered" evidence="1">
    <location>
        <begin position="51"/>
        <end position="70"/>
    </location>
</feature>
<keyword evidence="4" id="KW-1185">Reference proteome</keyword>
<reference evidence="3 4" key="1">
    <citation type="submission" date="2022-10" db="EMBL/GenBank/DDBJ databases">
        <title>High-quality genome sequences of two octocoral-associated bacteria, Endozoicomonas euniceicola EF212 and Endozoicomonas gorgoniicola PS125.</title>
        <authorList>
            <person name="Chiou Y.-J."/>
            <person name="Chen Y.-H."/>
        </authorList>
    </citation>
    <scope>NUCLEOTIDE SEQUENCE [LARGE SCALE GENOMIC DNA]</scope>
    <source>
        <strain evidence="3 4">PS125</strain>
    </source>
</reference>
<evidence type="ECO:0000313" key="4">
    <source>
        <dbReference type="Proteomes" id="UP001209854"/>
    </source>
</evidence>
<comment type="caution">
    <text evidence="3">The sequence shown here is derived from an EMBL/GenBank/DDBJ whole genome shotgun (WGS) entry which is preliminary data.</text>
</comment>
<keyword evidence="2" id="KW-0732">Signal</keyword>
<evidence type="ECO:0000256" key="1">
    <source>
        <dbReference type="SAM" id="MobiDB-lite"/>
    </source>
</evidence>
<evidence type="ECO:0000256" key="2">
    <source>
        <dbReference type="SAM" id="SignalP"/>
    </source>
</evidence>
<sequence>MGYRYYCPGLLVLLYCSLTIHQAVADDIAPFTSDGWPYPRDYRALTEEELEQVNRQTEGRYPNRSGQQVE</sequence>
<organism evidence="3 4">
    <name type="scientific">Endozoicomonas gorgoniicola</name>
    <dbReference type="NCBI Taxonomy" id="1234144"/>
    <lineage>
        <taxon>Bacteria</taxon>
        <taxon>Pseudomonadati</taxon>
        <taxon>Pseudomonadota</taxon>
        <taxon>Gammaproteobacteria</taxon>
        <taxon>Oceanospirillales</taxon>
        <taxon>Endozoicomonadaceae</taxon>
        <taxon>Endozoicomonas</taxon>
    </lineage>
</organism>
<dbReference type="EMBL" id="JAPFCC010000001">
    <property type="protein sequence ID" value="MCW7552508.1"/>
    <property type="molecule type" value="Genomic_DNA"/>
</dbReference>
<feature type="chain" id="PRO_5047215666" evidence="2">
    <location>
        <begin position="26"/>
        <end position="70"/>
    </location>
</feature>
<name>A0ABT3MTV3_9GAMM</name>